<dbReference type="InterPro" id="IPR002930">
    <property type="entry name" value="GCV_H"/>
</dbReference>
<sequence length="224" mass="24991">MVVLMVLLTFALCIAVDYWLNRRERGMVSEPKVVRKRVPVAFTEVPVVEGYRVPAGLNYHPGHTWAWIEDVETVRVGMDDFARRLVGLISRVELPKVGEWVRQGATGLTVHRNGLRAQMVSPVEGEVVDVNRDLAENPGAVHEDPYGKGWLFAVRTPDLKQGLNNLVPPGAVGAWMGGAARALRFRVHNRVGLVYQDGGEPVEDVVSELGEERWQELTKAFFLT</sequence>
<dbReference type="GO" id="GO:0019464">
    <property type="term" value="P:glycine decarboxylation via glycine cleavage system"/>
    <property type="evidence" value="ECO:0007669"/>
    <property type="project" value="InterPro"/>
</dbReference>
<dbReference type="Pfam" id="PF01597">
    <property type="entry name" value="GCV_H"/>
    <property type="match status" value="1"/>
</dbReference>
<dbReference type="SUPFAM" id="SSF51230">
    <property type="entry name" value="Single hybrid motif"/>
    <property type="match status" value="1"/>
</dbReference>
<comment type="caution">
    <text evidence="2">The sequence shown here is derived from an EMBL/GenBank/DDBJ whole genome shotgun (WGS) entry which is preliminary data.</text>
</comment>
<accession>A0A1F6C4B5</accession>
<protein>
    <recommendedName>
        <fullName evidence="4">Glycine cleavage system protein H</fullName>
    </recommendedName>
</protein>
<dbReference type="Proteomes" id="UP000178606">
    <property type="component" value="Unassembled WGS sequence"/>
</dbReference>
<organism evidence="2 3">
    <name type="scientific">Handelsmanbacteria sp. (strain RIFCSPLOWO2_12_FULL_64_10)</name>
    <dbReference type="NCBI Taxonomy" id="1817868"/>
    <lineage>
        <taxon>Bacteria</taxon>
        <taxon>Candidatus Handelsmaniibacteriota</taxon>
    </lineage>
</organism>
<dbReference type="GO" id="GO:0009249">
    <property type="term" value="P:protein lipoylation"/>
    <property type="evidence" value="ECO:0007669"/>
    <property type="project" value="TreeGrafter"/>
</dbReference>
<evidence type="ECO:0008006" key="4">
    <source>
        <dbReference type="Google" id="ProtNLM"/>
    </source>
</evidence>
<dbReference type="Gene3D" id="2.40.50.100">
    <property type="match status" value="1"/>
</dbReference>
<reference evidence="2 3" key="1">
    <citation type="journal article" date="2016" name="Nat. Commun.">
        <title>Thousands of microbial genomes shed light on interconnected biogeochemical processes in an aquifer system.</title>
        <authorList>
            <person name="Anantharaman K."/>
            <person name="Brown C.T."/>
            <person name="Hug L.A."/>
            <person name="Sharon I."/>
            <person name="Castelle C.J."/>
            <person name="Probst A.J."/>
            <person name="Thomas B.C."/>
            <person name="Singh A."/>
            <person name="Wilkins M.J."/>
            <person name="Karaoz U."/>
            <person name="Brodie E.L."/>
            <person name="Williams K.H."/>
            <person name="Hubbard S.S."/>
            <person name="Banfield J.F."/>
        </authorList>
    </citation>
    <scope>NUCLEOTIDE SEQUENCE [LARGE SCALE GENOMIC DNA]</scope>
    <source>
        <strain evidence="3">RIFCSPLOWO2_12_FULL_64_10</strain>
    </source>
</reference>
<evidence type="ECO:0000313" key="2">
    <source>
        <dbReference type="EMBL" id="OGG44036.1"/>
    </source>
</evidence>
<evidence type="ECO:0000256" key="1">
    <source>
        <dbReference type="ARBA" id="ARBA00022823"/>
    </source>
</evidence>
<dbReference type="GO" id="GO:0005960">
    <property type="term" value="C:glycine cleavage complex"/>
    <property type="evidence" value="ECO:0007669"/>
    <property type="project" value="InterPro"/>
</dbReference>
<evidence type="ECO:0000313" key="3">
    <source>
        <dbReference type="Proteomes" id="UP000178606"/>
    </source>
</evidence>
<dbReference type="EMBL" id="MFKF01000418">
    <property type="protein sequence ID" value="OGG44036.1"/>
    <property type="molecule type" value="Genomic_DNA"/>
</dbReference>
<proteinExistence type="predicted"/>
<dbReference type="AlphaFoldDB" id="A0A1F6C4B5"/>
<name>A0A1F6C4B5_HANXR</name>
<gene>
    <name evidence="2" type="ORF">A3F84_27910</name>
</gene>
<dbReference type="CDD" id="cd06848">
    <property type="entry name" value="GCS_H"/>
    <property type="match status" value="1"/>
</dbReference>
<dbReference type="InterPro" id="IPR011053">
    <property type="entry name" value="Single_hybrid_motif"/>
</dbReference>
<dbReference type="PANTHER" id="PTHR11715">
    <property type="entry name" value="GLYCINE CLEAVAGE SYSTEM H PROTEIN"/>
    <property type="match status" value="1"/>
</dbReference>
<dbReference type="PANTHER" id="PTHR11715:SF3">
    <property type="entry name" value="GLYCINE CLEAVAGE SYSTEM H PROTEIN-RELATED"/>
    <property type="match status" value="1"/>
</dbReference>
<keyword evidence="1" id="KW-0450">Lipoyl</keyword>
<dbReference type="InterPro" id="IPR033753">
    <property type="entry name" value="GCV_H/Fam206"/>
</dbReference>
<dbReference type="GO" id="GO:0005829">
    <property type="term" value="C:cytosol"/>
    <property type="evidence" value="ECO:0007669"/>
    <property type="project" value="TreeGrafter"/>
</dbReference>